<evidence type="ECO:0000313" key="2">
    <source>
        <dbReference type="Proteomes" id="UP000271010"/>
    </source>
</evidence>
<keyword evidence="2" id="KW-1185">Reference proteome</keyword>
<comment type="caution">
    <text evidence="1">The sequence shown here is derived from an EMBL/GenBank/DDBJ whole genome shotgun (WGS) entry which is preliminary data.</text>
</comment>
<accession>A0A3M9MQZ1</accession>
<evidence type="ECO:0000313" key="1">
    <source>
        <dbReference type="EMBL" id="RNI27954.1"/>
    </source>
</evidence>
<sequence>MEEKVFIAPRLSGPRFEDHSLPVNILEDFTALEDLLVEIAKVIYLNENGNRKRVPKGFSDGIYLKLVDIEEGSSVAKFAIASAISLSSSLPLDNANNFTYFEKAKDKIVSIIESVNNGDIPREPDLKLLSYFNKIGKNLQDNESIDFGYNYITKVSSKAILNKATRKKILLSSEQKQEYTDNIKLFALVPEINQAINTFQLETEAGNIKCPLTDQIKSTVFTAFNEYKSRTYISLKGTALFNWNDKIVEILEVESIDVLDPLDVFLRINNLIKLENNWYEGQGKALNKEKLINFGDFFNSYFDNKLALPAIFPTIEGNIQLEWKKENKNVIVGIELETLSSNFFYYNDNEDSDEMESQMILNNKEGWAILNRLIAKYL</sequence>
<dbReference type="EMBL" id="RJJE01000017">
    <property type="protein sequence ID" value="RNI27954.1"/>
    <property type="molecule type" value="Genomic_DNA"/>
</dbReference>
<reference evidence="1 2" key="1">
    <citation type="submission" date="2018-11" db="EMBL/GenBank/DDBJ databases">
        <title>Rufibacter latericius sp. nov., isolated from water in Baiyang Lake.</title>
        <authorList>
            <person name="Yang Y."/>
        </authorList>
    </citation>
    <scope>NUCLEOTIDE SEQUENCE [LARGE SCALE GENOMIC DNA]</scope>
    <source>
        <strain evidence="1 2">MCC P1</strain>
    </source>
</reference>
<dbReference type="RefSeq" id="WP_123134421.1">
    <property type="nucleotide sequence ID" value="NZ_RJJE01000017.1"/>
</dbReference>
<dbReference type="Proteomes" id="UP000271010">
    <property type="component" value="Unassembled WGS sequence"/>
</dbReference>
<organism evidence="1 2">
    <name type="scientific">Rufibacter immobilis</name>
    <dbReference type="NCBI Taxonomy" id="1348778"/>
    <lineage>
        <taxon>Bacteria</taxon>
        <taxon>Pseudomonadati</taxon>
        <taxon>Bacteroidota</taxon>
        <taxon>Cytophagia</taxon>
        <taxon>Cytophagales</taxon>
        <taxon>Hymenobacteraceae</taxon>
        <taxon>Rufibacter</taxon>
    </lineage>
</organism>
<gene>
    <name evidence="1" type="ORF">EFA69_17860</name>
</gene>
<name>A0A3M9MQZ1_9BACT</name>
<protein>
    <submittedName>
        <fullName evidence="1">Uncharacterized protein</fullName>
    </submittedName>
</protein>
<proteinExistence type="predicted"/>
<dbReference type="AlphaFoldDB" id="A0A3M9MQZ1"/>
<dbReference type="OrthoDB" id="8456019at2"/>